<evidence type="ECO:0000313" key="2">
    <source>
        <dbReference type="Proteomes" id="UP000194137"/>
    </source>
</evidence>
<evidence type="ECO:0000313" key="1">
    <source>
        <dbReference type="EMBL" id="ARP98251.1"/>
    </source>
</evidence>
<dbReference type="OrthoDB" id="9795612at2"/>
<organism evidence="1 2">
    <name type="scientific">Pseudorhodoplanes sinuspersici</name>
    <dbReference type="NCBI Taxonomy" id="1235591"/>
    <lineage>
        <taxon>Bacteria</taxon>
        <taxon>Pseudomonadati</taxon>
        <taxon>Pseudomonadota</taxon>
        <taxon>Alphaproteobacteria</taxon>
        <taxon>Hyphomicrobiales</taxon>
        <taxon>Pseudorhodoplanes</taxon>
    </lineage>
</organism>
<name>A0A1W6ZLL0_9HYPH</name>
<dbReference type="STRING" id="1235591.CAK95_03455"/>
<dbReference type="Proteomes" id="UP000194137">
    <property type="component" value="Chromosome"/>
</dbReference>
<dbReference type="EMBL" id="CP021112">
    <property type="protein sequence ID" value="ARP98251.1"/>
    <property type="molecule type" value="Genomic_DNA"/>
</dbReference>
<reference evidence="1 2" key="1">
    <citation type="submission" date="2017-05" db="EMBL/GenBank/DDBJ databases">
        <title>Full genome sequence of Pseudorhodoplanes sinuspersici.</title>
        <authorList>
            <person name="Dastgheib S.M.M."/>
            <person name="Shavandi M."/>
            <person name="Tirandaz H."/>
        </authorList>
    </citation>
    <scope>NUCLEOTIDE SEQUENCE [LARGE SCALE GENOMIC DNA]</scope>
    <source>
        <strain evidence="1 2">RIPI110</strain>
    </source>
</reference>
<accession>A0A1W6ZLL0</accession>
<proteinExistence type="predicted"/>
<gene>
    <name evidence="1" type="ORF">CAK95_03455</name>
</gene>
<keyword evidence="2" id="KW-1185">Reference proteome</keyword>
<sequence>MNAANIKEAIAYAIETADKMPVPNNYADNGYPDAPWLSDWGAFLAERVLYDLSNRGLTIIETPSR</sequence>
<dbReference type="KEGG" id="psin:CAK95_03455"/>
<dbReference type="AlphaFoldDB" id="A0A1W6ZLL0"/>
<dbReference type="RefSeq" id="WP_086086614.1">
    <property type="nucleotide sequence ID" value="NZ_CP021112.1"/>
</dbReference>
<protein>
    <submittedName>
        <fullName evidence="1">Uncharacterized protein</fullName>
    </submittedName>
</protein>